<evidence type="ECO:0000313" key="11">
    <source>
        <dbReference type="EMBL" id="EYC20575.1"/>
    </source>
</evidence>
<evidence type="ECO:0000313" key="12">
    <source>
        <dbReference type="Proteomes" id="UP000024635"/>
    </source>
</evidence>
<dbReference type="InterPro" id="IPR000276">
    <property type="entry name" value="GPCR_Rhodpsn"/>
</dbReference>
<dbReference type="AlphaFoldDB" id="A0A016UZK4"/>
<keyword evidence="2 8" id="KW-0812">Transmembrane</keyword>
<keyword evidence="4 8" id="KW-0297">G-protein coupled receptor</keyword>
<evidence type="ECO:0000256" key="1">
    <source>
        <dbReference type="ARBA" id="ARBA00004141"/>
    </source>
</evidence>
<proteinExistence type="inferred from homology"/>
<dbReference type="EMBL" id="JARK01001357">
    <property type="protein sequence ID" value="EYC20575.1"/>
    <property type="molecule type" value="Genomic_DNA"/>
</dbReference>
<feature type="transmembrane region" description="Helical" evidence="9">
    <location>
        <begin position="310"/>
        <end position="331"/>
    </location>
</feature>
<reference evidence="12" key="1">
    <citation type="journal article" date="2015" name="Nat. Genet.">
        <title>The genome and transcriptome of the zoonotic hookworm Ancylostoma ceylanicum identify infection-specific gene families.</title>
        <authorList>
            <person name="Schwarz E.M."/>
            <person name="Hu Y."/>
            <person name="Antoshechkin I."/>
            <person name="Miller M.M."/>
            <person name="Sternberg P.W."/>
            <person name="Aroian R.V."/>
        </authorList>
    </citation>
    <scope>NUCLEOTIDE SEQUENCE</scope>
    <source>
        <strain evidence="12">HY135</strain>
    </source>
</reference>
<dbReference type="PANTHER" id="PTHR24235:SF29">
    <property type="entry name" value="GH23382P"/>
    <property type="match status" value="1"/>
</dbReference>
<keyword evidence="12" id="KW-1185">Reference proteome</keyword>
<dbReference type="PANTHER" id="PTHR24235">
    <property type="entry name" value="NEUROPEPTIDE Y RECEPTOR"/>
    <property type="match status" value="1"/>
</dbReference>
<dbReference type="PROSITE" id="PS00237">
    <property type="entry name" value="G_PROTEIN_RECEP_F1_1"/>
    <property type="match status" value="1"/>
</dbReference>
<comment type="caution">
    <text evidence="11">The sequence shown here is derived from an EMBL/GenBank/DDBJ whole genome shotgun (WGS) entry which is preliminary data.</text>
</comment>
<dbReference type="STRING" id="53326.A0A016UZK4"/>
<evidence type="ECO:0000259" key="10">
    <source>
        <dbReference type="PROSITE" id="PS50262"/>
    </source>
</evidence>
<evidence type="ECO:0000256" key="3">
    <source>
        <dbReference type="ARBA" id="ARBA00022989"/>
    </source>
</evidence>
<keyword evidence="6 8" id="KW-0675">Receptor</keyword>
<evidence type="ECO:0000256" key="2">
    <source>
        <dbReference type="ARBA" id="ARBA00022692"/>
    </source>
</evidence>
<dbReference type="GO" id="GO:0005886">
    <property type="term" value="C:plasma membrane"/>
    <property type="evidence" value="ECO:0007669"/>
    <property type="project" value="TreeGrafter"/>
</dbReference>
<sequence>MFTTYRNTLLNFNQTLFQAAIFMVGNSTDNDYEALEEIFAFNAQSDHEDYNEYKLLAAIIYSALALGGLAVNILFCCVIWRTDKLHTVTHMLMTNLAVSNIFFLMFHPPYFLTTFILESNWKFGTLMCKASFSVGYVTVTGSFYFMCLVAIDRWLAIFYRKKRLDRKRCICLTTGAWVLSVIVASPYIYKSQVLDMNILLDDDPLKTVKTEVTRCGAESMPWDDVALILTILVQYVVPLVIMIPAYSHLSYFLWQRPTVGVQSKERARKANAKRRRLTITLIAIVAILISCWSPLFSVGILHRFHPEVSFPLYIITSMIALLGVLCTPLCYMANDGFRQQMVQLFPCLAEKERTSDRSTQRFLEVEATTHRKGMATVATCTSTSSVVLHKKNNGALAARDSIRLQLVKNYSYTVGADGLHAASKSTRRNRAAHAGIVAAVDNSGFHW</sequence>
<feature type="domain" description="G-protein coupled receptors family 1 profile" evidence="10">
    <location>
        <begin position="71"/>
        <end position="331"/>
    </location>
</feature>
<dbReference type="GO" id="GO:0043005">
    <property type="term" value="C:neuron projection"/>
    <property type="evidence" value="ECO:0007669"/>
    <property type="project" value="TreeGrafter"/>
</dbReference>
<evidence type="ECO:0000256" key="7">
    <source>
        <dbReference type="ARBA" id="ARBA00023224"/>
    </source>
</evidence>
<keyword evidence="3 9" id="KW-1133">Transmembrane helix</keyword>
<feature type="transmembrane region" description="Helical" evidence="9">
    <location>
        <begin position="169"/>
        <end position="189"/>
    </location>
</feature>
<evidence type="ECO:0000256" key="5">
    <source>
        <dbReference type="ARBA" id="ARBA00023136"/>
    </source>
</evidence>
<evidence type="ECO:0000256" key="9">
    <source>
        <dbReference type="SAM" id="Phobius"/>
    </source>
</evidence>
<dbReference type="Proteomes" id="UP000024635">
    <property type="component" value="Unassembled WGS sequence"/>
</dbReference>
<name>A0A016UZK4_9BILA</name>
<dbReference type="InterPro" id="IPR017452">
    <property type="entry name" value="GPCR_Rhodpsn_7TM"/>
</dbReference>
<protein>
    <recommendedName>
        <fullName evidence="10">G-protein coupled receptors family 1 profile domain-containing protein</fullName>
    </recommendedName>
</protein>
<feature type="transmembrane region" description="Helical" evidence="9">
    <location>
        <begin position="132"/>
        <end position="157"/>
    </location>
</feature>
<accession>A0A016UZK4</accession>
<gene>
    <name evidence="11" type="primary">Acey_s0021.g286</name>
    <name evidence="11" type="ORF">Y032_0021g286</name>
</gene>
<organism evidence="11 12">
    <name type="scientific">Ancylostoma ceylanicum</name>
    <dbReference type="NCBI Taxonomy" id="53326"/>
    <lineage>
        <taxon>Eukaryota</taxon>
        <taxon>Metazoa</taxon>
        <taxon>Ecdysozoa</taxon>
        <taxon>Nematoda</taxon>
        <taxon>Chromadorea</taxon>
        <taxon>Rhabditida</taxon>
        <taxon>Rhabditina</taxon>
        <taxon>Rhabditomorpha</taxon>
        <taxon>Strongyloidea</taxon>
        <taxon>Ancylostomatidae</taxon>
        <taxon>Ancylostomatinae</taxon>
        <taxon>Ancylostoma</taxon>
    </lineage>
</organism>
<feature type="transmembrane region" description="Helical" evidence="9">
    <location>
        <begin position="92"/>
        <end position="112"/>
    </location>
</feature>
<keyword evidence="5 9" id="KW-0472">Membrane</keyword>
<comment type="subcellular location">
    <subcellularLocation>
        <location evidence="1">Membrane</location>
        <topology evidence="1">Multi-pass membrane protein</topology>
    </subcellularLocation>
</comment>
<feature type="transmembrane region" description="Helical" evidence="9">
    <location>
        <begin position="226"/>
        <end position="246"/>
    </location>
</feature>
<dbReference type="Pfam" id="PF00001">
    <property type="entry name" value="7tm_1"/>
    <property type="match status" value="1"/>
</dbReference>
<dbReference type="GO" id="GO:0008188">
    <property type="term" value="F:neuropeptide receptor activity"/>
    <property type="evidence" value="ECO:0007669"/>
    <property type="project" value="TreeGrafter"/>
</dbReference>
<evidence type="ECO:0000256" key="8">
    <source>
        <dbReference type="RuleBase" id="RU000688"/>
    </source>
</evidence>
<dbReference type="SUPFAM" id="SSF81321">
    <property type="entry name" value="Family A G protein-coupled receptor-like"/>
    <property type="match status" value="1"/>
</dbReference>
<evidence type="ECO:0000256" key="4">
    <source>
        <dbReference type="ARBA" id="ARBA00023040"/>
    </source>
</evidence>
<dbReference type="PROSITE" id="PS50262">
    <property type="entry name" value="G_PROTEIN_RECEP_F1_2"/>
    <property type="match status" value="1"/>
</dbReference>
<feature type="transmembrane region" description="Helical" evidence="9">
    <location>
        <begin position="55"/>
        <end position="80"/>
    </location>
</feature>
<dbReference type="OrthoDB" id="5781782at2759"/>
<comment type="similarity">
    <text evidence="8">Belongs to the G-protein coupled receptor 1 family.</text>
</comment>
<dbReference type="Gene3D" id="1.20.1070.10">
    <property type="entry name" value="Rhodopsin 7-helix transmembrane proteins"/>
    <property type="match status" value="1"/>
</dbReference>
<feature type="transmembrane region" description="Helical" evidence="9">
    <location>
        <begin position="277"/>
        <end position="298"/>
    </location>
</feature>
<dbReference type="PRINTS" id="PR00237">
    <property type="entry name" value="GPCRRHODOPSN"/>
</dbReference>
<keyword evidence="7 8" id="KW-0807">Transducer</keyword>
<dbReference type="CDD" id="cd00637">
    <property type="entry name" value="7tm_classA_rhodopsin-like"/>
    <property type="match status" value="1"/>
</dbReference>
<dbReference type="GO" id="GO:0042923">
    <property type="term" value="F:neuropeptide binding"/>
    <property type="evidence" value="ECO:0007669"/>
    <property type="project" value="TreeGrafter"/>
</dbReference>
<evidence type="ECO:0000256" key="6">
    <source>
        <dbReference type="ARBA" id="ARBA00023170"/>
    </source>
</evidence>